<accession>A0ABU8W5H2</accession>
<feature type="domain" description="Leucine-binding protein" evidence="4">
    <location>
        <begin position="28"/>
        <end position="364"/>
    </location>
</feature>
<dbReference type="PANTHER" id="PTHR30483">
    <property type="entry name" value="LEUCINE-SPECIFIC-BINDING PROTEIN"/>
    <property type="match status" value="1"/>
</dbReference>
<dbReference type="Pfam" id="PF13458">
    <property type="entry name" value="Peripla_BP_6"/>
    <property type="match status" value="1"/>
</dbReference>
<keyword evidence="2 3" id="KW-0732">Signal</keyword>
<dbReference type="RefSeq" id="WP_340366174.1">
    <property type="nucleotide sequence ID" value="NZ_JBBKZV010000019.1"/>
</dbReference>
<keyword evidence="6" id="KW-1185">Reference proteome</keyword>
<evidence type="ECO:0000313" key="6">
    <source>
        <dbReference type="Proteomes" id="UP001363010"/>
    </source>
</evidence>
<dbReference type="InterPro" id="IPR051010">
    <property type="entry name" value="BCAA_transport"/>
</dbReference>
<dbReference type="InterPro" id="IPR028081">
    <property type="entry name" value="Leu-bd"/>
</dbReference>
<evidence type="ECO:0000256" key="2">
    <source>
        <dbReference type="ARBA" id="ARBA00022729"/>
    </source>
</evidence>
<gene>
    <name evidence="5" type="ORF">WKW80_24500</name>
</gene>
<reference evidence="5 6" key="1">
    <citation type="submission" date="2024-03" db="EMBL/GenBank/DDBJ databases">
        <title>Novel species of the genus Variovorax.</title>
        <authorList>
            <person name="Liu Q."/>
            <person name="Xin Y.-H."/>
        </authorList>
    </citation>
    <scope>NUCLEOTIDE SEQUENCE [LARGE SCALE GENOMIC DNA]</scope>
    <source>
        <strain evidence="5 6">KACC 18501</strain>
    </source>
</reference>
<evidence type="ECO:0000256" key="1">
    <source>
        <dbReference type="ARBA" id="ARBA00010062"/>
    </source>
</evidence>
<dbReference type="InterPro" id="IPR028082">
    <property type="entry name" value="Peripla_BP_I"/>
</dbReference>
<feature type="signal peptide" evidence="3">
    <location>
        <begin position="1"/>
        <end position="25"/>
    </location>
</feature>
<evidence type="ECO:0000313" key="5">
    <source>
        <dbReference type="EMBL" id="MEJ8825148.1"/>
    </source>
</evidence>
<dbReference type="PANTHER" id="PTHR30483:SF6">
    <property type="entry name" value="PERIPLASMIC BINDING PROTEIN OF ABC TRANSPORTER FOR NATURAL AMINO ACIDS"/>
    <property type="match status" value="1"/>
</dbReference>
<dbReference type="CDD" id="cd06335">
    <property type="entry name" value="PBP1_ABC_ligand_binding-like"/>
    <property type="match status" value="1"/>
</dbReference>
<sequence length="399" mass="42393">MSIPKFLKRAALAASLVAATAAASAQDVKLGYNGDLSASPSAQSGQAAVLGMEAAIADINAAGGVLGKKLALVTRDDTSAPPKSIQNMSELVDNEKVSAVFGPTNSGNAMAWKHIANQKKIPVIGNVGSGTDITKPMSPGADNYMFRVSMVDREQVAALMAYVKKNADKSKVVGLMAETTGYGQGGLKDMEELAKVQDIKIAAIERFGVGDTDMTSQLSKLKSAGVDTVVVWAQGTPIAQLVRSMEKINYFPLVLSSWAADNITFYDAAGKTLAEKPIFMRTVSETRTPGQQKLFDRVGPKLKAPGSFSFALHGYDSVMLYAAAARQANSFDGPAVRVALEDLKAPVQGLLKTYDKPFSKTNHEALTAKDLVWIRWKDGKLLPYSDPIVGALAGADFKQ</sequence>
<feature type="chain" id="PRO_5046552686" evidence="3">
    <location>
        <begin position="26"/>
        <end position="399"/>
    </location>
</feature>
<comment type="caution">
    <text evidence="5">The sequence shown here is derived from an EMBL/GenBank/DDBJ whole genome shotgun (WGS) entry which is preliminary data.</text>
</comment>
<dbReference type="SUPFAM" id="SSF53822">
    <property type="entry name" value="Periplasmic binding protein-like I"/>
    <property type="match status" value="1"/>
</dbReference>
<proteinExistence type="inferred from homology"/>
<name>A0ABU8W5H2_9BURK</name>
<protein>
    <submittedName>
        <fullName evidence="5">ABC transporter substrate-binding protein</fullName>
    </submittedName>
</protein>
<organism evidence="5 6">
    <name type="scientific">Variovorax humicola</name>
    <dbReference type="NCBI Taxonomy" id="1769758"/>
    <lineage>
        <taxon>Bacteria</taxon>
        <taxon>Pseudomonadati</taxon>
        <taxon>Pseudomonadota</taxon>
        <taxon>Betaproteobacteria</taxon>
        <taxon>Burkholderiales</taxon>
        <taxon>Comamonadaceae</taxon>
        <taxon>Variovorax</taxon>
    </lineage>
</organism>
<evidence type="ECO:0000256" key="3">
    <source>
        <dbReference type="SAM" id="SignalP"/>
    </source>
</evidence>
<comment type="similarity">
    <text evidence="1">Belongs to the leucine-binding protein family.</text>
</comment>
<dbReference type="Proteomes" id="UP001363010">
    <property type="component" value="Unassembled WGS sequence"/>
</dbReference>
<evidence type="ECO:0000259" key="4">
    <source>
        <dbReference type="Pfam" id="PF13458"/>
    </source>
</evidence>
<dbReference type="EMBL" id="JBBKZV010000019">
    <property type="protein sequence ID" value="MEJ8825148.1"/>
    <property type="molecule type" value="Genomic_DNA"/>
</dbReference>
<dbReference type="Gene3D" id="3.40.50.2300">
    <property type="match status" value="2"/>
</dbReference>